<sequence length="209" mass="22817">MATDAPLPPLSLIVSSSPEPTSHLTNALSLLFEPSPPLTSDLVPQLESALLKSTSPITTYTQLIETALEIIRSWPDELKARFIAAHPRIGEVKSLSALSAKEQGQTGGIVVHPTPSEVLARLAHLNKCYEYRYPGLRYITFVNGRSRAVIAEEMEDVLGISHSLSPDQPPVETLGVVEVGSEEWRRELYRAVEDVGKIARSRLSALGVQ</sequence>
<evidence type="ECO:0000313" key="4">
    <source>
        <dbReference type="Proteomes" id="UP000030669"/>
    </source>
</evidence>
<dbReference type="GeneID" id="19299283"/>
<dbReference type="InterPro" id="IPR018020">
    <property type="entry name" value="OHCU_decarboxylase"/>
</dbReference>
<evidence type="ECO:0000313" key="3">
    <source>
        <dbReference type="EMBL" id="EPQ56447.1"/>
    </source>
</evidence>
<dbReference type="GO" id="GO:0006144">
    <property type="term" value="P:purine nucleobase metabolic process"/>
    <property type="evidence" value="ECO:0007669"/>
    <property type="project" value="UniProtKB-KW"/>
</dbReference>
<keyword evidence="1" id="KW-0659">Purine metabolism</keyword>
<dbReference type="OrthoDB" id="5398391at2759"/>
<dbReference type="SUPFAM" id="SSF158694">
    <property type="entry name" value="UraD-Like"/>
    <property type="match status" value="1"/>
</dbReference>
<dbReference type="OMA" id="AIQAMCD"/>
<protein>
    <recommendedName>
        <fullName evidence="2">Oxo-4-hydroxy-4-carboxy-5-ureidoimidazoline decarboxylase domain-containing protein</fullName>
    </recommendedName>
</protein>
<evidence type="ECO:0000256" key="1">
    <source>
        <dbReference type="ARBA" id="ARBA00022631"/>
    </source>
</evidence>
<name>S7QAA5_GLOTA</name>
<reference evidence="3 4" key="1">
    <citation type="journal article" date="2012" name="Science">
        <title>The Paleozoic origin of enzymatic lignin decomposition reconstructed from 31 fungal genomes.</title>
        <authorList>
            <person name="Floudas D."/>
            <person name="Binder M."/>
            <person name="Riley R."/>
            <person name="Barry K."/>
            <person name="Blanchette R.A."/>
            <person name="Henrissat B."/>
            <person name="Martinez A.T."/>
            <person name="Otillar R."/>
            <person name="Spatafora J.W."/>
            <person name="Yadav J.S."/>
            <person name="Aerts A."/>
            <person name="Benoit I."/>
            <person name="Boyd A."/>
            <person name="Carlson A."/>
            <person name="Copeland A."/>
            <person name="Coutinho P.M."/>
            <person name="de Vries R.P."/>
            <person name="Ferreira P."/>
            <person name="Findley K."/>
            <person name="Foster B."/>
            <person name="Gaskell J."/>
            <person name="Glotzer D."/>
            <person name="Gorecki P."/>
            <person name="Heitman J."/>
            <person name="Hesse C."/>
            <person name="Hori C."/>
            <person name="Igarashi K."/>
            <person name="Jurgens J.A."/>
            <person name="Kallen N."/>
            <person name="Kersten P."/>
            <person name="Kohler A."/>
            <person name="Kuees U."/>
            <person name="Kumar T.K.A."/>
            <person name="Kuo A."/>
            <person name="LaButti K."/>
            <person name="Larrondo L.F."/>
            <person name="Lindquist E."/>
            <person name="Ling A."/>
            <person name="Lombard V."/>
            <person name="Lucas S."/>
            <person name="Lundell T."/>
            <person name="Martin R."/>
            <person name="McLaughlin D.J."/>
            <person name="Morgenstern I."/>
            <person name="Morin E."/>
            <person name="Murat C."/>
            <person name="Nagy L.G."/>
            <person name="Nolan M."/>
            <person name="Ohm R.A."/>
            <person name="Patyshakuliyeva A."/>
            <person name="Rokas A."/>
            <person name="Ruiz-Duenas F.J."/>
            <person name="Sabat G."/>
            <person name="Salamov A."/>
            <person name="Samejima M."/>
            <person name="Schmutz J."/>
            <person name="Slot J.C."/>
            <person name="St John F."/>
            <person name="Stenlid J."/>
            <person name="Sun H."/>
            <person name="Sun S."/>
            <person name="Syed K."/>
            <person name="Tsang A."/>
            <person name="Wiebenga A."/>
            <person name="Young D."/>
            <person name="Pisabarro A."/>
            <person name="Eastwood D.C."/>
            <person name="Martin F."/>
            <person name="Cullen D."/>
            <person name="Grigoriev I.V."/>
            <person name="Hibbett D.S."/>
        </authorList>
    </citation>
    <scope>NUCLEOTIDE SEQUENCE [LARGE SCALE GENOMIC DNA]</scope>
    <source>
        <strain evidence="3 4">ATCC 11539</strain>
    </source>
</reference>
<dbReference type="Gene3D" id="1.10.3330.10">
    <property type="entry name" value="Oxo-4-hydroxy-4-carboxy-5-ureidoimidazoline decarboxylase"/>
    <property type="match status" value="1"/>
</dbReference>
<dbReference type="Pfam" id="PF09349">
    <property type="entry name" value="OHCU_decarbox"/>
    <property type="match status" value="1"/>
</dbReference>
<dbReference type="EMBL" id="KB469300">
    <property type="protein sequence ID" value="EPQ56447.1"/>
    <property type="molecule type" value="Genomic_DNA"/>
</dbReference>
<accession>S7QAA5</accession>
<keyword evidence="4" id="KW-1185">Reference proteome</keyword>
<dbReference type="RefSeq" id="XP_007865178.1">
    <property type="nucleotide sequence ID" value="XM_007866987.1"/>
</dbReference>
<dbReference type="HOGENOM" id="CLU_092522_0_0_1"/>
<proteinExistence type="predicted"/>
<evidence type="ECO:0000259" key="2">
    <source>
        <dbReference type="Pfam" id="PF09349"/>
    </source>
</evidence>
<dbReference type="eggNOG" id="ENOG502S4M5">
    <property type="taxonomic scope" value="Eukaryota"/>
</dbReference>
<dbReference type="AlphaFoldDB" id="S7QAA5"/>
<dbReference type="PANTHER" id="PTHR37987">
    <property type="entry name" value="CHROMOSOME 9, WHOLE GENOME SHOTGUN SEQUENCE"/>
    <property type="match status" value="1"/>
</dbReference>
<dbReference type="Proteomes" id="UP000030669">
    <property type="component" value="Unassembled WGS sequence"/>
</dbReference>
<dbReference type="KEGG" id="gtr:GLOTRDRAFT_110800"/>
<organism evidence="3 4">
    <name type="scientific">Gloeophyllum trabeum (strain ATCC 11539 / FP-39264 / Madison 617)</name>
    <name type="common">Brown rot fungus</name>
    <dbReference type="NCBI Taxonomy" id="670483"/>
    <lineage>
        <taxon>Eukaryota</taxon>
        <taxon>Fungi</taxon>
        <taxon>Dikarya</taxon>
        <taxon>Basidiomycota</taxon>
        <taxon>Agaricomycotina</taxon>
        <taxon>Agaricomycetes</taxon>
        <taxon>Gloeophyllales</taxon>
        <taxon>Gloeophyllaceae</taxon>
        <taxon>Gloeophyllum</taxon>
    </lineage>
</organism>
<dbReference type="PANTHER" id="PTHR37987:SF1">
    <property type="entry name" value="OXO-4-HYDROXY-4-CARBOXY-5-UREIDOIMIDAZOLINE DECARBOXYLASE DOMAIN-CONTAINING PROTEIN"/>
    <property type="match status" value="1"/>
</dbReference>
<feature type="domain" description="Oxo-4-hydroxy-4-carboxy-5-ureidoimidazoline decarboxylase" evidence="2">
    <location>
        <begin position="21"/>
        <end position="156"/>
    </location>
</feature>
<dbReference type="InterPro" id="IPR036778">
    <property type="entry name" value="OHCU_decarboxylase_sf"/>
</dbReference>
<gene>
    <name evidence="3" type="ORF">GLOTRDRAFT_110800</name>
</gene>